<proteinExistence type="predicted"/>
<evidence type="ECO:0000313" key="4">
    <source>
        <dbReference type="EMBL" id="MEX6688582.1"/>
    </source>
</evidence>
<evidence type="ECO:0000256" key="3">
    <source>
        <dbReference type="SAM" id="SignalP"/>
    </source>
</evidence>
<keyword evidence="1" id="KW-0175">Coiled coil</keyword>
<organism evidence="4 5">
    <name type="scientific">Danxiaibacter flavus</name>
    <dbReference type="NCBI Taxonomy" id="3049108"/>
    <lineage>
        <taxon>Bacteria</taxon>
        <taxon>Pseudomonadati</taxon>
        <taxon>Bacteroidota</taxon>
        <taxon>Chitinophagia</taxon>
        <taxon>Chitinophagales</taxon>
        <taxon>Chitinophagaceae</taxon>
        <taxon>Danxiaibacter</taxon>
    </lineage>
</organism>
<dbReference type="EMBL" id="JAULBC010000004">
    <property type="protein sequence ID" value="MEX6688582.1"/>
    <property type="molecule type" value="Genomic_DNA"/>
</dbReference>
<name>A0ABV3ZFF0_9BACT</name>
<feature type="signal peptide" evidence="3">
    <location>
        <begin position="1"/>
        <end position="21"/>
    </location>
</feature>
<feature type="region of interest" description="Disordered" evidence="2">
    <location>
        <begin position="189"/>
        <end position="209"/>
    </location>
</feature>
<keyword evidence="3" id="KW-0732">Signal</keyword>
<feature type="coiled-coil region" evidence="1">
    <location>
        <begin position="84"/>
        <end position="111"/>
    </location>
</feature>
<evidence type="ECO:0008006" key="6">
    <source>
        <dbReference type="Google" id="ProtNLM"/>
    </source>
</evidence>
<evidence type="ECO:0000256" key="2">
    <source>
        <dbReference type="SAM" id="MobiDB-lite"/>
    </source>
</evidence>
<feature type="compositionally biased region" description="Basic and acidic residues" evidence="2">
    <location>
        <begin position="200"/>
        <end position="209"/>
    </location>
</feature>
<evidence type="ECO:0000256" key="1">
    <source>
        <dbReference type="SAM" id="Coils"/>
    </source>
</evidence>
<gene>
    <name evidence="4" type="ORF">QTN47_13800</name>
</gene>
<keyword evidence="5" id="KW-1185">Reference proteome</keyword>
<dbReference type="Proteomes" id="UP001560573">
    <property type="component" value="Unassembled WGS sequence"/>
</dbReference>
<accession>A0ABV3ZFF0</accession>
<comment type="caution">
    <text evidence="4">The sequence shown here is derived from an EMBL/GenBank/DDBJ whole genome shotgun (WGS) entry which is preliminary data.</text>
</comment>
<protein>
    <recommendedName>
        <fullName evidence="6">Tetratricopeptide repeat protein</fullName>
    </recommendedName>
</protein>
<dbReference type="RefSeq" id="WP_369329991.1">
    <property type="nucleotide sequence ID" value="NZ_JAULBC010000004.1"/>
</dbReference>
<reference evidence="4 5" key="1">
    <citation type="submission" date="2023-07" db="EMBL/GenBank/DDBJ databases">
        <authorList>
            <person name="Lian W.-H."/>
        </authorList>
    </citation>
    <scope>NUCLEOTIDE SEQUENCE [LARGE SCALE GENOMIC DNA]</scope>
    <source>
        <strain evidence="4 5">SYSU DXS3180</strain>
    </source>
</reference>
<evidence type="ECO:0000313" key="5">
    <source>
        <dbReference type="Proteomes" id="UP001560573"/>
    </source>
</evidence>
<sequence length="209" mass="23509">MKSLMLTVTMVATFLSTYAQSDKFTAAMQKSLAMLDSAKTTQDLTTVSNAFERIGDAEKTQWLPYYYAALALTNSGWADPAVDKDKNAEKIAALLDKAEAIEKNAELYTIRNMSATQQMLVNPQERWQTYGQQASSALQAGMKLDPNNPRLYYLQGMSLFNRPQQFGGGKDVAKPVFEKAEQLFKAEQPKPLYPHWGQKQTEDMLEKCK</sequence>
<feature type="chain" id="PRO_5047537475" description="Tetratricopeptide repeat protein" evidence="3">
    <location>
        <begin position="22"/>
        <end position="209"/>
    </location>
</feature>